<dbReference type="EMBL" id="DS027060">
    <property type="protein sequence ID" value="EAW06280.1"/>
    <property type="molecule type" value="Genomic_DNA"/>
</dbReference>
<protein>
    <submittedName>
        <fullName evidence="1">Uncharacterized protein</fullName>
    </submittedName>
</protein>
<dbReference type="OMA" id="KFMERWG"/>
<keyword evidence="2" id="KW-1185">Reference proteome</keyword>
<sequence length="529" mass="59609">MKTTVNPVDTVTSALKDRKLPFKSEEIESAFIEDSNKDENIQWVEEHLSYDTLLSQEELTLFTTLESSGALRNVLPGPNLGATRPLLDDDLRAAIESLNSSTSTTQEQTRLLNLQNEVLIKQLRLRDDREARQQRDIQRLRQKHDSGRQHIAAASSDLAHDLEVTLKNELEKTATEGKKILSTLTGRLKDDDKLLADLEQTASSVQSTTDDASIVRRATELGSMLAELVAEEIQCRLDRLYMESLKAGLKDMANLSANPNEDEDALITLGNELESLYPEIDVLAEMSTKQLFYEPIVRELQTLHGQLRIASYRKLEHVVEQVSDTILEMTSSTERSIKLLQDRESHCATLEALATSYRAEIGDQFSEKPSSRRDTLSLKRRSTLHTPVFTAPGKRIDPAEMQALGSFLRRIGLSVESVFKPEDGEGDRGSEALFEKRQHLVECLHNMGVGAQFPLVAELTPSDRASLLLTSSLLAHSQFKNSLSAVGQDKELTELESRLGQIQKGIERLNLDVLYQRDRNQEKFMERWR</sequence>
<name>A1CSJ3_ASPCL</name>
<dbReference type="AlphaFoldDB" id="A1CSJ3"/>
<gene>
    <name evidence="1" type="ORF">ACLA_079640</name>
</gene>
<organism evidence="1 2">
    <name type="scientific">Aspergillus clavatus (strain ATCC 1007 / CBS 513.65 / DSM 816 / NCTC 3887 / NRRL 1 / QM 1276 / 107)</name>
    <dbReference type="NCBI Taxonomy" id="344612"/>
    <lineage>
        <taxon>Eukaryota</taxon>
        <taxon>Fungi</taxon>
        <taxon>Dikarya</taxon>
        <taxon>Ascomycota</taxon>
        <taxon>Pezizomycotina</taxon>
        <taxon>Eurotiomycetes</taxon>
        <taxon>Eurotiomycetidae</taxon>
        <taxon>Eurotiales</taxon>
        <taxon>Aspergillaceae</taxon>
        <taxon>Aspergillus</taxon>
        <taxon>Aspergillus subgen. Fumigati</taxon>
    </lineage>
</organism>
<dbReference type="eggNOG" id="ENOG502SC1V">
    <property type="taxonomic scope" value="Eukaryota"/>
</dbReference>
<evidence type="ECO:0000313" key="1">
    <source>
        <dbReference type="EMBL" id="EAW06280.1"/>
    </source>
</evidence>
<accession>A1CSJ3</accession>
<proteinExistence type="predicted"/>
<dbReference type="KEGG" id="act:ACLA_079640"/>
<dbReference type="RefSeq" id="XP_001267706.1">
    <property type="nucleotide sequence ID" value="XM_001267705.1"/>
</dbReference>
<dbReference type="OrthoDB" id="1699231at2759"/>
<dbReference type="HOGENOM" id="CLU_027731_1_0_1"/>
<reference evidence="1 2" key="1">
    <citation type="journal article" date="2008" name="PLoS Genet.">
        <title>Genomic islands in the pathogenic filamentous fungus Aspergillus fumigatus.</title>
        <authorList>
            <person name="Fedorova N.D."/>
            <person name="Khaldi N."/>
            <person name="Joardar V.S."/>
            <person name="Maiti R."/>
            <person name="Amedeo P."/>
            <person name="Anderson M.J."/>
            <person name="Crabtree J."/>
            <person name="Silva J.C."/>
            <person name="Badger J.H."/>
            <person name="Albarraq A."/>
            <person name="Angiuoli S."/>
            <person name="Bussey H."/>
            <person name="Bowyer P."/>
            <person name="Cotty P.J."/>
            <person name="Dyer P.S."/>
            <person name="Egan A."/>
            <person name="Galens K."/>
            <person name="Fraser-Liggett C.M."/>
            <person name="Haas B.J."/>
            <person name="Inman J.M."/>
            <person name="Kent R."/>
            <person name="Lemieux S."/>
            <person name="Malavazi I."/>
            <person name="Orvis J."/>
            <person name="Roemer T."/>
            <person name="Ronning C.M."/>
            <person name="Sundaram J.P."/>
            <person name="Sutton G."/>
            <person name="Turner G."/>
            <person name="Venter J.C."/>
            <person name="White O.R."/>
            <person name="Whitty B.R."/>
            <person name="Youngman P."/>
            <person name="Wolfe K.H."/>
            <person name="Goldman G.H."/>
            <person name="Wortman J.R."/>
            <person name="Jiang B."/>
            <person name="Denning D.W."/>
            <person name="Nierman W.C."/>
        </authorList>
    </citation>
    <scope>NUCLEOTIDE SEQUENCE [LARGE SCALE GENOMIC DNA]</scope>
    <source>
        <strain evidence="2">ATCC 1007 / CBS 513.65 / DSM 816 / NCTC 3887 / NRRL 1</strain>
    </source>
</reference>
<dbReference type="GeneID" id="4700023"/>
<dbReference type="Proteomes" id="UP000006701">
    <property type="component" value="Unassembled WGS sequence"/>
</dbReference>
<evidence type="ECO:0000313" key="2">
    <source>
        <dbReference type="Proteomes" id="UP000006701"/>
    </source>
</evidence>
<dbReference type="VEuPathDB" id="FungiDB:ACLA_079640"/>